<feature type="region of interest" description="Disordered" evidence="1">
    <location>
        <begin position="1"/>
        <end position="24"/>
    </location>
</feature>
<protein>
    <submittedName>
        <fullName evidence="2">DDA1 domain-containing protein</fullName>
    </submittedName>
</protein>
<name>A0A183BDV3_9TREM</name>
<organism evidence="2">
    <name type="scientific">Echinostoma caproni</name>
    <dbReference type="NCBI Taxonomy" id="27848"/>
    <lineage>
        <taxon>Eukaryota</taxon>
        <taxon>Metazoa</taxon>
        <taxon>Spiralia</taxon>
        <taxon>Lophotrochozoa</taxon>
        <taxon>Platyhelminthes</taxon>
        <taxon>Trematoda</taxon>
        <taxon>Digenea</taxon>
        <taxon>Plagiorchiida</taxon>
        <taxon>Echinostomata</taxon>
        <taxon>Echinostomatoidea</taxon>
        <taxon>Echinostomatidae</taxon>
        <taxon>Echinostoma</taxon>
    </lineage>
</organism>
<proteinExistence type="predicted"/>
<dbReference type="WBParaSite" id="ECPE_0001743301-mRNA-1">
    <property type="protein sequence ID" value="ECPE_0001743301-mRNA-1"/>
    <property type="gene ID" value="ECPE_0001743301"/>
</dbReference>
<sequence>LARSPGDWAMPFKRRPPTTPATANRLISRHLGLKTLQNSEKSAQEARDRQLLEEARGKKNYCIS</sequence>
<dbReference type="AlphaFoldDB" id="A0A183BDV3"/>
<evidence type="ECO:0000313" key="2">
    <source>
        <dbReference type="WBParaSite" id="ECPE_0001743301-mRNA-1"/>
    </source>
</evidence>
<evidence type="ECO:0000256" key="1">
    <source>
        <dbReference type="SAM" id="MobiDB-lite"/>
    </source>
</evidence>
<accession>A0A183BDV3</accession>
<reference evidence="2" key="1">
    <citation type="submission" date="2016-06" db="UniProtKB">
        <authorList>
            <consortium name="WormBaseParasite"/>
        </authorList>
    </citation>
    <scope>IDENTIFICATION</scope>
</reference>